<sequence length="197" mass="21527">MHGLVNKAFQSFVRDTFGVAAWISIARHAELGFEGFESLTHYDPTLTGRVVDAMVVVLNRPRETLFEDMGNYLICHPNCQALRRLLRFGGAGFVDFLFSLDELPERARLALADLDLPQMVLTQMGDDHFVVRVQGALPGCAYVLVGLLRALADDYGTLAVIEHHGDGQGGEVVGVRVLEQGFAEGRHFDLATAGALS</sequence>
<organism evidence="2 3">
    <name type="scientific">Neogemmobacter tilapiae</name>
    <dbReference type="NCBI Taxonomy" id="875041"/>
    <lineage>
        <taxon>Bacteria</taxon>
        <taxon>Pseudomonadati</taxon>
        <taxon>Pseudomonadota</taxon>
        <taxon>Alphaproteobacteria</taxon>
        <taxon>Rhodobacterales</taxon>
        <taxon>Paracoccaceae</taxon>
        <taxon>Neogemmobacter</taxon>
    </lineage>
</organism>
<reference evidence="2" key="1">
    <citation type="journal article" date="2014" name="Int. J. Syst. Evol. Microbiol.">
        <title>Complete genome sequence of Corynebacterium casei LMG S-19264T (=DSM 44701T), isolated from a smear-ripened cheese.</title>
        <authorList>
            <consortium name="US DOE Joint Genome Institute (JGI-PGF)"/>
            <person name="Walter F."/>
            <person name="Albersmeier A."/>
            <person name="Kalinowski J."/>
            <person name="Ruckert C."/>
        </authorList>
    </citation>
    <scope>NUCLEOTIDE SEQUENCE</scope>
    <source>
        <strain evidence="2">KCTC 23310</strain>
    </source>
</reference>
<feature type="domain" description="Heme NO-binding" evidence="1">
    <location>
        <begin position="2"/>
        <end position="163"/>
    </location>
</feature>
<proteinExistence type="predicted"/>
<dbReference type="Gene3D" id="3.90.1520.10">
    <property type="entry name" value="H-NOX domain"/>
    <property type="match status" value="1"/>
</dbReference>
<dbReference type="AlphaFoldDB" id="A0A918TS98"/>
<dbReference type="InterPro" id="IPR024096">
    <property type="entry name" value="NO_sig/Golgi_transp_ligand-bd"/>
</dbReference>
<reference evidence="2" key="2">
    <citation type="submission" date="2020-09" db="EMBL/GenBank/DDBJ databases">
        <authorList>
            <person name="Sun Q."/>
            <person name="Kim S."/>
        </authorList>
    </citation>
    <scope>NUCLEOTIDE SEQUENCE</scope>
    <source>
        <strain evidence="2">KCTC 23310</strain>
    </source>
</reference>
<protein>
    <recommendedName>
        <fullName evidence="1">Heme NO-binding domain-containing protein</fullName>
    </recommendedName>
</protein>
<comment type="caution">
    <text evidence="2">The sequence shown here is derived from an EMBL/GenBank/DDBJ whole genome shotgun (WGS) entry which is preliminary data.</text>
</comment>
<dbReference type="InterPro" id="IPR011644">
    <property type="entry name" value="Heme_NO-bd"/>
</dbReference>
<dbReference type="GO" id="GO:0020037">
    <property type="term" value="F:heme binding"/>
    <property type="evidence" value="ECO:0007669"/>
    <property type="project" value="InterPro"/>
</dbReference>
<dbReference type="PANTHER" id="PTHR45655">
    <property type="entry name" value="GUANYLATE CYCLASE SOLUBLE SUBUNIT BETA-2"/>
    <property type="match status" value="1"/>
</dbReference>
<evidence type="ECO:0000313" key="3">
    <source>
        <dbReference type="Proteomes" id="UP000638981"/>
    </source>
</evidence>
<dbReference type="InterPro" id="IPR038158">
    <property type="entry name" value="H-NOX_domain_sf"/>
</dbReference>
<dbReference type="Proteomes" id="UP000638981">
    <property type="component" value="Unassembled WGS sequence"/>
</dbReference>
<accession>A0A918TS98</accession>
<keyword evidence="3" id="KW-1185">Reference proteome</keyword>
<dbReference type="PANTHER" id="PTHR45655:SF13">
    <property type="entry name" value="SOLUBLE GUANYLATE CYCLASE GCY-32-RELATED"/>
    <property type="match status" value="1"/>
</dbReference>
<dbReference type="SUPFAM" id="SSF111126">
    <property type="entry name" value="Ligand-binding domain in the NO signalling and Golgi transport"/>
    <property type="match status" value="1"/>
</dbReference>
<gene>
    <name evidence="2" type="ORF">GCM10007315_16860</name>
</gene>
<dbReference type="Pfam" id="PF07700">
    <property type="entry name" value="HNOB"/>
    <property type="match status" value="1"/>
</dbReference>
<evidence type="ECO:0000313" key="2">
    <source>
        <dbReference type="EMBL" id="GHC54560.1"/>
    </source>
</evidence>
<name>A0A918TS98_9RHOB</name>
<dbReference type="EMBL" id="BMYJ01000004">
    <property type="protein sequence ID" value="GHC54560.1"/>
    <property type="molecule type" value="Genomic_DNA"/>
</dbReference>
<dbReference type="RefSeq" id="WP_189411188.1">
    <property type="nucleotide sequence ID" value="NZ_BMYJ01000004.1"/>
</dbReference>
<evidence type="ECO:0000259" key="1">
    <source>
        <dbReference type="Pfam" id="PF07700"/>
    </source>
</evidence>